<name>A0A5B7J1C7_PORTR</name>
<sequence>MVKMHSDAERVNMSHSKQLLYTPILYYIN</sequence>
<comment type="caution">
    <text evidence="1">The sequence shown here is derived from an EMBL/GenBank/DDBJ whole genome shotgun (WGS) entry which is preliminary data.</text>
</comment>
<proteinExistence type="predicted"/>
<keyword evidence="2" id="KW-1185">Reference proteome</keyword>
<dbReference type="AlphaFoldDB" id="A0A5B7J1C7"/>
<organism evidence="1 2">
    <name type="scientific">Portunus trituberculatus</name>
    <name type="common">Swimming crab</name>
    <name type="synonym">Neptunus trituberculatus</name>
    <dbReference type="NCBI Taxonomy" id="210409"/>
    <lineage>
        <taxon>Eukaryota</taxon>
        <taxon>Metazoa</taxon>
        <taxon>Ecdysozoa</taxon>
        <taxon>Arthropoda</taxon>
        <taxon>Crustacea</taxon>
        <taxon>Multicrustacea</taxon>
        <taxon>Malacostraca</taxon>
        <taxon>Eumalacostraca</taxon>
        <taxon>Eucarida</taxon>
        <taxon>Decapoda</taxon>
        <taxon>Pleocyemata</taxon>
        <taxon>Brachyura</taxon>
        <taxon>Eubrachyura</taxon>
        <taxon>Portunoidea</taxon>
        <taxon>Portunidae</taxon>
        <taxon>Portuninae</taxon>
        <taxon>Portunus</taxon>
    </lineage>
</organism>
<reference evidence="1 2" key="1">
    <citation type="submission" date="2019-05" db="EMBL/GenBank/DDBJ databases">
        <title>Another draft genome of Portunus trituberculatus and its Hox gene families provides insights of decapod evolution.</title>
        <authorList>
            <person name="Jeong J.-H."/>
            <person name="Song I."/>
            <person name="Kim S."/>
            <person name="Choi T."/>
            <person name="Kim D."/>
            <person name="Ryu S."/>
            <person name="Kim W."/>
        </authorList>
    </citation>
    <scope>NUCLEOTIDE SEQUENCE [LARGE SCALE GENOMIC DNA]</scope>
    <source>
        <tissue evidence="1">Muscle</tissue>
    </source>
</reference>
<dbReference type="EMBL" id="VSRR010082902">
    <property type="protein sequence ID" value="MPC90002.1"/>
    <property type="molecule type" value="Genomic_DNA"/>
</dbReference>
<dbReference type="Proteomes" id="UP000324222">
    <property type="component" value="Unassembled WGS sequence"/>
</dbReference>
<protein>
    <submittedName>
        <fullName evidence="1">Uncharacterized protein</fullName>
    </submittedName>
</protein>
<accession>A0A5B7J1C7</accession>
<evidence type="ECO:0000313" key="1">
    <source>
        <dbReference type="EMBL" id="MPC90002.1"/>
    </source>
</evidence>
<evidence type="ECO:0000313" key="2">
    <source>
        <dbReference type="Proteomes" id="UP000324222"/>
    </source>
</evidence>
<gene>
    <name evidence="1" type="ORF">E2C01_084968</name>
</gene>